<evidence type="ECO:0000313" key="2">
    <source>
        <dbReference type="Proteomes" id="UP001501411"/>
    </source>
</evidence>
<reference evidence="2" key="1">
    <citation type="journal article" date="2019" name="Int. J. Syst. Evol. Microbiol.">
        <title>The Global Catalogue of Microorganisms (GCM) 10K type strain sequencing project: providing services to taxonomists for standard genome sequencing and annotation.</title>
        <authorList>
            <consortium name="The Broad Institute Genomics Platform"/>
            <consortium name="The Broad Institute Genome Sequencing Center for Infectious Disease"/>
            <person name="Wu L."/>
            <person name="Ma J."/>
        </authorList>
    </citation>
    <scope>NUCLEOTIDE SEQUENCE [LARGE SCALE GENOMIC DNA]</scope>
    <source>
        <strain evidence="2">JCM 18200</strain>
    </source>
</reference>
<evidence type="ECO:0000313" key="1">
    <source>
        <dbReference type="EMBL" id="GAA4795718.1"/>
    </source>
</evidence>
<dbReference type="Proteomes" id="UP001501411">
    <property type="component" value="Unassembled WGS sequence"/>
</dbReference>
<protein>
    <recommendedName>
        <fullName evidence="3">Transposase</fullName>
    </recommendedName>
</protein>
<keyword evidence="2" id="KW-1185">Reference proteome</keyword>
<dbReference type="EMBL" id="BAABIQ010000037">
    <property type="protein sequence ID" value="GAA4795718.1"/>
    <property type="molecule type" value="Genomic_DNA"/>
</dbReference>
<organism evidence="1 2">
    <name type="scientific">Olivibacter ginsenosidimutans</name>
    <dbReference type="NCBI Taxonomy" id="1176537"/>
    <lineage>
        <taxon>Bacteria</taxon>
        <taxon>Pseudomonadati</taxon>
        <taxon>Bacteroidota</taxon>
        <taxon>Sphingobacteriia</taxon>
        <taxon>Sphingobacteriales</taxon>
        <taxon>Sphingobacteriaceae</taxon>
        <taxon>Olivibacter</taxon>
    </lineage>
</organism>
<sequence length="67" mass="7636">MAEERPINPGGAHNTIKGKHVMNNRFYTQRAFTYKTKFDNRLAKCAVILNALEKGVFIVLPKNWTTA</sequence>
<gene>
    <name evidence="1" type="ORF">GCM10023231_25170</name>
</gene>
<comment type="caution">
    <text evidence="1">The sequence shown here is derived from an EMBL/GenBank/DDBJ whole genome shotgun (WGS) entry which is preliminary data.</text>
</comment>
<accession>A0ABP9BHS6</accession>
<evidence type="ECO:0008006" key="3">
    <source>
        <dbReference type="Google" id="ProtNLM"/>
    </source>
</evidence>
<name>A0ABP9BHS6_9SPHI</name>
<proteinExistence type="predicted"/>